<dbReference type="PRINTS" id="PR02008">
    <property type="entry name" value="RCMTFAMILY"/>
</dbReference>
<proteinExistence type="inferred from homology"/>
<evidence type="ECO:0000313" key="8">
    <source>
        <dbReference type="Proteomes" id="UP001347796"/>
    </source>
</evidence>
<feature type="binding site" evidence="5">
    <location>
        <position position="315"/>
    </location>
    <ligand>
        <name>S-adenosyl-L-methionine</name>
        <dbReference type="ChEBI" id="CHEBI:59789"/>
    </ligand>
</feature>
<dbReference type="InterPro" id="IPR015947">
    <property type="entry name" value="PUA-like_sf"/>
</dbReference>
<dbReference type="PANTHER" id="PTHR22807:SF34">
    <property type="entry name" value="TRNA (CYTOSINE(72)-C(5))-METHYLTRANSFERASE NSUN6"/>
    <property type="match status" value="1"/>
</dbReference>
<evidence type="ECO:0000256" key="2">
    <source>
        <dbReference type="ARBA" id="ARBA00022679"/>
    </source>
</evidence>
<organism evidence="7 8">
    <name type="scientific">Patella caerulea</name>
    <name type="common">Rayed Mediterranean limpet</name>
    <dbReference type="NCBI Taxonomy" id="87958"/>
    <lineage>
        <taxon>Eukaryota</taxon>
        <taxon>Metazoa</taxon>
        <taxon>Spiralia</taxon>
        <taxon>Lophotrochozoa</taxon>
        <taxon>Mollusca</taxon>
        <taxon>Gastropoda</taxon>
        <taxon>Patellogastropoda</taxon>
        <taxon>Patelloidea</taxon>
        <taxon>Patellidae</taxon>
        <taxon>Patella</taxon>
    </lineage>
</organism>
<dbReference type="InterPro" id="IPR036974">
    <property type="entry name" value="PUA_sf"/>
</dbReference>
<name>A0AAN8G5I1_PATCE</name>
<keyword evidence="8" id="KW-1185">Reference proteome</keyword>
<feature type="binding site" evidence="5">
    <location>
        <position position="285"/>
    </location>
    <ligand>
        <name>S-adenosyl-L-methionine</name>
        <dbReference type="ChEBI" id="CHEBI:59789"/>
    </ligand>
</feature>
<evidence type="ECO:0000256" key="4">
    <source>
        <dbReference type="ARBA" id="ARBA00022884"/>
    </source>
</evidence>
<evidence type="ECO:0000256" key="3">
    <source>
        <dbReference type="ARBA" id="ARBA00022691"/>
    </source>
</evidence>
<dbReference type="GO" id="GO:0008173">
    <property type="term" value="F:RNA methyltransferase activity"/>
    <property type="evidence" value="ECO:0007669"/>
    <property type="project" value="InterPro"/>
</dbReference>
<dbReference type="InterPro" id="IPR023267">
    <property type="entry name" value="RCMT"/>
</dbReference>
<evidence type="ECO:0000259" key="6">
    <source>
        <dbReference type="PROSITE" id="PS51686"/>
    </source>
</evidence>
<evidence type="ECO:0000313" key="7">
    <source>
        <dbReference type="EMBL" id="KAK6165523.1"/>
    </source>
</evidence>
<keyword evidence="1 5" id="KW-0489">Methyltransferase</keyword>
<dbReference type="CDD" id="cd02440">
    <property type="entry name" value="AdoMet_MTases"/>
    <property type="match status" value="1"/>
</dbReference>
<feature type="binding site" evidence="5">
    <location>
        <begin position="233"/>
        <end position="239"/>
    </location>
    <ligand>
        <name>S-adenosyl-L-methionine</name>
        <dbReference type="ChEBI" id="CHEBI:59789"/>
    </ligand>
</feature>
<feature type="binding site" evidence="5">
    <location>
        <position position="257"/>
    </location>
    <ligand>
        <name>S-adenosyl-L-methionine</name>
        <dbReference type="ChEBI" id="CHEBI:59789"/>
    </ligand>
</feature>
<feature type="active site" description="Nucleophile" evidence="5">
    <location>
        <position position="365"/>
    </location>
</feature>
<sequence>MALPALCMNHQTKELIAKSFCSNAERVENLMKWLGIPPSFTTLRVNTYHSSINDILQQVEITLKQQCVSRGVDMFDIWCHPALKDCLVIQNRGPKSTLIPVEKEVIVDLMCGMAVLRGADVFAQGIMGAASSMMKGDLVAVYCDMEGLCRRGATQKYSKNKMFVGNGVAQIGRDEYFCSEEKISGVGILMTQPVMEAPCLDILPNIVFAQNLPSIVCTHVLDPQPGETILDMCAAPGGKTTHIAALLCGKGRVVALDKARGKINKLKQNIEAWGLSHLVECYDYDARNAHSSNKSTVREGSPPYPTETFDRILLDGPCSALGQRPSLKNIMVPSVLNSFPRYQRQLMKTAVELLKPGGTLVYSTCTVPVEENEAQIEWALENFPQLKLIKQTPHVGGQGIKGGNNLSEDQLNLLQRFDPSILQSDSLTCDTDTIGFFIAKFIKSQT</sequence>
<dbReference type="PROSITE" id="PS51686">
    <property type="entry name" value="SAM_MT_RSMB_NOP"/>
    <property type="match status" value="1"/>
</dbReference>
<comment type="caution">
    <text evidence="7">The sequence shown here is derived from an EMBL/GenBank/DDBJ whole genome shotgun (WGS) entry which is preliminary data.</text>
</comment>
<dbReference type="SUPFAM" id="SSF53335">
    <property type="entry name" value="S-adenosyl-L-methionine-dependent methyltransferases"/>
    <property type="match status" value="1"/>
</dbReference>
<feature type="domain" description="SAM-dependent MTase RsmB/NOP-type" evidence="6">
    <location>
        <begin position="138"/>
        <end position="444"/>
    </location>
</feature>
<dbReference type="Proteomes" id="UP001347796">
    <property type="component" value="Unassembled WGS sequence"/>
</dbReference>
<dbReference type="PROSITE" id="PS50890">
    <property type="entry name" value="PUA"/>
    <property type="match status" value="1"/>
</dbReference>
<evidence type="ECO:0000256" key="5">
    <source>
        <dbReference type="PROSITE-ProRule" id="PRU01023"/>
    </source>
</evidence>
<accession>A0AAN8G5I1</accession>
<dbReference type="InterPro" id="IPR001678">
    <property type="entry name" value="MeTrfase_RsmB-F_NOP2_dom"/>
</dbReference>
<keyword evidence="2 5" id="KW-0808">Transferase</keyword>
<comment type="similarity">
    <text evidence="5">Belongs to the class I-like SAM-binding methyltransferase superfamily. RsmB/NOP family.</text>
</comment>
<gene>
    <name evidence="7" type="ORF">SNE40_022438</name>
</gene>
<dbReference type="Gene3D" id="3.40.50.150">
    <property type="entry name" value="Vaccinia Virus protein VP39"/>
    <property type="match status" value="1"/>
</dbReference>
<keyword evidence="4 5" id="KW-0694">RNA-binding</keyword>
<dbReference type="GO" id="GO:0003723">
    <property type="term" value="F:RNA binding"/>
    <property type="evidence" value="ECO:0007669"/>
    <property type="project" value="UniProtKB-UniRule"/>
</dbReference>
<dbReference type="SUPFAM" id="SSF88697">
    <property type="entry name" value="PUA domain-like"/>
    <property type="match status" value="1"/>
</dbReference>
<dbReference type="PANTHER" id="PTHR22807">
    <property type="entry name" value="NOP2 YEAST -RELATED NOL1/NOP2/FMU SUN DOMAIN-CONTAINING"/>
    <property type="match status" value="1"/>
</dbReference>
<protein>
    <recommendedName>
        <fullName evidence="6">SAM-dependent MTase RsmB/NOP-type domain-containing protein</fullName>
    </recommendedName>
</protein>
<dbReference type="AlphaFoldDB" id="A0AAN8G5I1"/>
<dbReference type="Pfam" id="PF01189">
    <property type="entry name" value="Methyltr_RsmB-F"/>
    <property type="match status" value="1"/>
</dbReference>
<dbReference type="CDD" id="cd21150">
    <property type="entry name" value="PUA_NSun6-like"/>
    <property type="match status" value="1"/>
</dbReference>
<reference evidence="7 8" key="1">
    <citation type="submission" date="2024-01" db="EMBL/GenBank/DDBJ databases">
        <title>The genome of the rayed Mediterranean limpet Patella caerulea (Linnaeus, 1758).</title>
        <authorList>
            <person name="Anh-Thu Weber A."/>
            <person name="Halstead-Nussloch G."/>
        </authorList>
    </citation>
    <scope>NUCLEOTIDE SEQUENCE [LARGE SCALE GENOMIC DNA]</scope>
    <source>
        <strain evidence="7">AATW-2023a</strain>
        <tissue evidence="7">Whole specimen</tissue>
    </source>
</reference>
<evidence type="ECO:0000256" key="1">
    <source>
        <dbReference type="ARBA" id="ARBA00022603"/>
    </source>
</evidence>
<dbReference type="InterPro" id="IPR049560">
    <property type="entry name" value="MeTrfase_RsmB-F_NOP2_cat"/>
</dbReference>
<dbReference type="EMBL" id="JAZGQO010000021">
    <property type="protein sequence ID" value="KAK6165523.1"/>
    <property type="molecule type" value="Genomic_DNA"/>
</dbReference>
<dbReference type="InterPro" id="IPR029063">
    <property type="entry name" value="SAM-dependent_MTases_sf"/>
</dbReference>
<dbReference type="GO" id="GO:0001510">
    <property type="term" value="P:RNA methylation"/>
    <property type="evidence" value="ECO:0007669"/>
    <property type="project" value="InterPro"/>
</dbReference>
<dbReference type="Gene3D" id="2.30.130.10">
    <property type="entry name" value="PUA domain"/>
    <property type="match status" value="1"/>
</dbReference>
<keyword evidence="3 5" id="KW-0949">S-adenosyl-L-methionine</keyword>